<evidence type="ECO:0000259" key="1">
    <source>
        <dbReference type="PROSITE" id="PS50106"/>
    </source>
</evidence>
<evidence type="ECO:0000313" key="2">
    <source>
        <dbReference type="EMBL" id="GBP70492.1"/>
    </source>
</evidence>
<dbReference type="AlphaFoldDB" id="A0A4C1Y6N0"/>
<gene>
    <name evidence="2" type="primary">RhoGAP100F</name>
    <name evidence="2" type="ORF">EVAR_56159_1</name>
</gene>
<dbReference type="PANTHER" id="PTHR46150">
    <property type="entry name" value="RHO GTPASE-ACTIVATING PROTEIN 100F"/>
    <property type="match status" value="1"/>
</dbReference>
<dbReference type="FunFam" id="2.30.42.10:FF:000163">
    <property type="entry name" value="rho GTPase-activating protein 100F isoform X1"/>
    <property type="match status" value="1"/>
</dbReference>
<dbReference type="CDD" id="cd06718">
    <property type="entry name" value="PDZ_Par6-like"/>
    <property type="match status" value="1"/>
</dbReference>
<dbReference type="Pfam" id="PF00595">
    <property type="entry name" value="PDZ"/>
    <property type="match status" value="1"/>
</dbReference>
<dbReference type="GO" id="GO:0030030">
    <property type="term" value="P:cell projection organization"/>
    <property type="evidence" value="ECO:0007669"/>
    <property type="project" value="TreeGrafter"/>
</dbReference>
<dbReference type="InterPro" id="IPR052118">
    <property type="entry name" value="Rho-GAP_regulator"/>
</dbReference>
<keyword evidence="3" id="KW-1185">Reference proteome</keyword>
<dbReference type="SUPFAM" id="SSF50156">
    <property type="entry name" value="PDZ domain-like"/>
    <property type="match status" value="1"/>
</dbReference>
<protein>
    <submittedName>
        <fullName evidence="2">Rho GTPase-activating protein 100F</fullName>
    </submittedName>
</protein>
<dbReference type="InterPro" id="IPR036034">
    <property type="entry name" value="PDZ_sf"/>
</dbReference>
<dbReference type="OrthoDB" id="120383at2759"/>
<dbReference type="PROSITE" id="PS50106">
    <property type="entry name" value="PDZ"/>
    <property type="match status" value="1"/>
</dbReference>
<dbReference type="InterPro" id="IPR001478">
    <property type="entry name" value="PDZ"/>
</dbReference>
<dbReference type="GO" id="GO:0016477">
    <property type="term" value="P:cell migration"/>
    <property type="evidence" value="ECO:0007669"/>
    <property type="project" value="TreeGrafter"/>
</dbReference>
<proteinExistence type="predicted"/>
<dbReference type="Gene3D" id="2.30.42.10">
    <property type="match status" value="1"/>
</dbReference>
<organism evidence="2 3">
    <name type="scientific">Eumeta variegata</name>
    <name type="common">Bagworm moth</name>
    <name type="synonym">Eumeta japonica</name>
    <dbReference type="NCBI Taxonomy" id="151549"/>
    <lineage>
        <taxon>Eukaryota</taxon>
        <taxon>Metazoa</taxon>
        <taxon>Ecdysozoa</taxon>
        <taxon>Arthropoda</taxon>
        <taxon>Hexapoda</taxon>
        <taxon>Insecta</taxon>
        <taxon>Pterygota</taxon>
        <taxon>Neoptera</taxon>
        <taxon>Endopterygota</taxon>
        <taxon>Lepidoptera</taxon>
        <taxon>Glossata</taxon>
        <taxon>Ditrysia</taxon>
        <taxon>Tineoidea</taxon>
        <taxon>Psychidae</taxon>
        <taxon>Oiketicinae</taxon>
        <taxon>Eumeta</taxon>
    </lineage>
</organism>
<dbReference type="Proteomes" id="UP000299102">
    <property type="component" value="Unassembled WGS sequence"/>
</dbReference>
<sequence length="176" mass="19877">MRGAWAGRGGERQSPGRLEPGMCHFSLRTSLCLFTFIVVYRTVAAVERRGEMIVRILELRQIGRNNVEAAKKFFQLQDSRHIVQLVEIVKRPGQTLGLYIREGDGGARADGVFISRIALESAVYNSGCLKVGDEILAVNLVDVRRMSLDDVVIIMSIPRRLLLCTRQRKGMRNGYW</sequence>
<dbReference type="PANTHER" id="PTHR46150:SF3">
    <property type="entry name" value="RHO GTPASE-ACTIVATING PROTEIN 100F"/>
    <property type="match status" value="1"/>
</dbReference>
<evidence type="ECO:0000313" key="3">
    <source>
        <dbReference type="Proteomes" id="UP000299102"/>
    </source>
</evidence>
<accession>A0A4C1Y6N0</accession>
<comment type="caution">
    <text evidence="2">The sequence shown here is derived from an EMBL/GenBank/DDBJ whole genome shotgun (WGS) entry which is preliminary data.</text>
</comment>
<feature type="domain" description="PDZ" evidence="1">
    <location>
        <begin position="85"/>
        <end position="155"/>
    </location>
</feature>
<dbReference type="GO" id="GO:0005096">
    <property type="term" value="F:GTPase activator activity"/>
    <property type="evidence" value="ECO:0007669"/>
    <property type="project" value="TreeGrafter"/>
</dbReference>
<dbReference type="GO" id="GO:0046578">
    <property type="term" value="P:regulation of Ras protein signal transduction"/>
    <property type="evidence" value="ECO:0007669"/>
    <property type="project" value="TreeGrafter"/>
</dbReference>
<dbReference type="EMBL" id="BGZK01001076">
    <property type="protein sequence ID" value="GBP70492.1"/>
    <property type="molecule type" value="Genomic_DNA"/>
</dbReference>
<dbReference type="GO" id="GO:0097060">
    <property type="term" value="C:synaptic membrane"/>
    <property type="evidence" value="ECO:0007669"/>
    <property type="project" value="TreeGrafter"/>
</dbReference>
<dbReference type="SMART" id="SM00228">
    <property type="entry name" value="PDZ"/>
    <property type="match status" value="1"/>
</dbReference>
<name>A0A4C1Y6N0_EUMVA</name>
<reference evidence="2 3" key="1">
    <citation type="journal article" date="2019" name="Commun. Biol.">
        <title>The bagworm genome reveals a unique fibroin gene that provides high tensile strength.</title>
        <authorList>
            <person name="Kono N."/>
            <person name="Nakamura H."/>
            <person name="Ohtoshi R."/>
            <person name="Tomita M."/>
            <person name="Numata K."/>
            <person name="Arakawa K."/>
        </authorList>
    </citation>
    <scope>NUCLEOTIDE SEQUENCE [LARGE SCALE GENOMIC DNA]</scope>
</reference>
<dbReference type="STRING" id="151549.A0A4C1Y6N0"/>